<dbReference type="Pfam" id="PF00240">
    <property type="entry name" value="ubiquitin"/>
    <property type="match status" value="1"/>
</dbReference>
<evidence type="ECO:0000313" key="4">
    <source>
        <dbReference type="Proteomes" id="UP000270296"/>
    </source>
</evidence>
<dbReference type="PANTHER" id="PTHR13248">
    <property type="entry name" value="TRANSCRIPTION ELONGATION FACTOR B POLYPEPTIDE 2"/>
    <property type="match status" value="1"/>
</dbReference>
<dbReference type="GO" id="GO:0030891">
    <property type="term" value="C:VCB complex"/>
    <property type="evidence" value="ECO:0007669"/>
    <property type="project" value="InterPro"/>
</dbReference>
<dbReference type="SMART" id="SM00213">
    <property type="entry name" value="UBQ"/>
    <property type="match status" value="1"/>
</dbReference>
<evidence type="ECO:0000259" key="2">
    <source>
        <dbReference type="PROSITE" id="PS50053"/>
    </source>
</evidence>
<keyword evidence="4" id="KW-1185">Reference proteome</keyword>
<dbReference type="EMBL" id="UZAM01008643">
    <property type="protein sequence ID" value="VDP05787.1"/>
    <property type="molecule type" value="Genomic_DNA"/>
</dbReference>
<protein>
    <submittedName>
        <fullName evidence="5">Ubiquitin-like domain-containing protein</fullName>
    </submittedName>
</protein>
<organism evidence="5">
    <name type="scientific">Soboliphyme baturini</name>
    <dbReference type="NCBI Taxonomy" id="241478"/>
    <lineage>
        <taxon>Eukaryota</taxon>
        <taxon>Metazoa</taxon>
        <taxon>Ecdysozoa</taxon>
        <taxon>Nematoda</taxon>
        <taxon>Enoplea</taxon>
        <taxon>Dorylaimia</taxon>
        <taxon>Dioctophymatida</taxon>
        <taxon>Dioctophymatoidea</taxon>
        <taxon>Soboliphymatidae</taxon>
        <taxon>Soboliphyme</taxon>
    </lineage>
</organism>
<dbReference type="InterPro" id="IPR029071">
    <property type="entry name" value="Ubiquitin-like_domsf"/>
</dbReference>
<dbReference type="PROSITE" id="PS50053">
    <property type="entry name" value="UBIQUITIN_2"/>
    <property type="match status" value="1"/>
</dbReference>
<dbReference type="WBParaSite" id="SBAD_0000514101-mRNA-1">
    <property type="protein sequence ID" value="SBAD_0000514101-mRNA-1"/>
    <property type="gene ID" value="SBAD_0000514101"/>
</dbReference>
<feature type="region of interest" description="Disordered" evidence="1">
    <location>
        <begin position="98"/>
        <end position="130"/>
    </location>
</feature>
<dbReference type="InterPro" id="IPR000626">
    <property type="entry name" value="Ubiquitin-like_dom"/>
</dbReference>
<dbReference type="Proteomes" id="UP000270296">
    <property type="component" value="Unassembled WGS sequence"/>
</dbReference>
<evidence type="ECO:0000313" key="3">
    <source>
        <dbReference type="EMBL" id="VDP05787.1"/>
    </source>
</evidence>
<dbReference type="Gene3D" id="3.10.20.90">
    <property type="entry name" value="Phosphatidylinositol 3-kinase Catalytic Subunit, Chain A, domain 1"/>
    <property type="match status" value="1"/>
</dbReference>
<sequence length="130" mass="14581">MESEDETKDLFFEVRRGKTHIFCDAKESSKVIELKKIIAGILKTKPEDQVLYLNDKILDDDQLLSDCGFTTESARVQQPALVGLVLRKADGTFEDLQVDSLSEPPPLPDIMRTQMDPPLPPSKIQEPGII</sequence>
<reference evidence="5" key="1">
    <citation type="submission" date="2016-06" db="UniProtKB">
        <authorList>
            <consortium name="WormBaseParasite"/>
        </authorList>
    </citation>
    <scope>IDENTIFICATION</scope>
</reference>
<feature type="domain" description="Ubiquitin-like" evidence="2">
    <location>
        <begin position="8"/>
        <end position="73"/>
    </location>
</feature>
<accession>A0A183IMU5</accession>
<dbReference type="AlphaFoldDB" id="A0A183IMU5"/>
<evidence type="ECO:0000256" key="1">
    <source>
        <dbReference type="SAM" id="MobiDB-lite"/>
    </source>
</evidence>
<gene>
    <name evidence="3" type="ORF">SBAD_LOCUS4941</name>
</gene>
<dbReference type="InterPro" id="IPR039049">
    <property type="entry name" value="ELOB"/>
</dbReference>
<reference evidence="3 4" key="2">
    <citation type="submission" date="2018-11" db="EMBL/GenBank/DDBJ databases">
        <authorList>
            <consortium name="Pathogen Informatics"/>
        </authorList>
    </citation>
    <scope>NUCLEOTIDE SEQUENCE [LARGE SCALE GENOMIC DNA]</scope>
</reference>
<dbReference type="GO" id="GO:0070449">
    <property type="term" value="C:elongin complex"/>
    <property type="evidence" value="ECO:0007669"/>
    <property type="project" value="InterPro"/>
</dbReference>
<dbReference type="SUPFAM" id="SSF54236">
    <property type="entry name" value="Ubiquitin-like"/>
    <property type="match status" value="1"/>
</dbReference>
<evidence type="ECO:0000313" key="5">
    <source>
        <dbReference type="WBParaSite" id="SBAD_0000514101-mRNA-1"/>
    </source>
</evidence>
<dbReference type="OrthoDB" id="7537057at2759"/>
<name>A0A183IMU5_9BILA</name>
<proteinExistence type="predicted"/>
<dbReference type="GO" id="GO:0006368">
    <property type="term" value="P:transcription elongation by RNA polymerase II"/>
    <property type="evidence" value="ECO:0007669"/>
    <property type="project" value="InterPro"/>
</dbReference>
<dbReference type="PANTHER" id="PTHR13248:SF4">
    <property type="entry name" value="ELONGIN B"/>
    <property type="match status" value="1"/>
</dbReference>